<evidence type="ECO:0000256" key="1">
    <source>
        <dbReference type="ARBA" id="ARBA00006484"/>
    </source>
</evidence>
<comment type="similarity">
    <text evidence="1">Belongs to the short-chain dehydrogenases/reductases (SDR) family.</text>
</comment>
<dbReference type="InterPro" id="IPR036291">
    <property type="entry name" value="NAD(P)-bd_dom_sf"/>
</dbReference>
<keyword evidence="3" id="KW-1185">Reference proteome</keyword>
<dbReference type="Pfam" id="PF13561">
    <property type="entry name" value="adh_short_C2"/>
    <property type="match status" value="1"/>
</dbReference>
<dbReference type="InterPro" id="IPR002347">
    <property type="entry name" value="SDR_fam"/>
</dbReference>
<dbReference type="RefSeq" id="WP_232398291.1">
    <property type="nucleotide sequence ID" value="NZ_CP102173.1"/>
</dbReference>
<accession>A0ABY5MBI8</accession>
<dbReference type="EMBL" id="CP102173">
    <property type="protein sequence ID" value="UUP14466.1"/>
    <property type="molecule type" value="Genomic_DNA"/>
</dbReference>
<evidence type="ECO:0000313" key="3">
    <source>
        <dbReference type="Proteomes" id="UP001316184"/>
    </source>
</evidence>
<protein>
    <submittedName>
        <fullName evidence="2">SDR family oxidoreductase</fullName>
    </submittedName>
</protein>
<dbReference type="SUPFAM" id="SSF51735">
    <property type="entry name" value="NAD(P)-binding Rossmann-fold domains"/>
    <property type="match status" value="1"/>
</dbReference>
<dbReference type="CDD" id="cd05233">
    <property type="entry name" value="SDR_c"/>
    <property type="match status" value="1"/>
</dbReference>
<proteinExistence type="inferred from homology"/>
<dbReference type="PANTHER" id="PTHR42760">
    <property type="entry name" value="SHORT-CHAIN DEHYDROGENASES/REDUCTASES FAMILY MEMBER"/>
    <property type="match status" value="1"/>
</dbReference>
<sequence length="258" mass="27221">MSIIYEEYVRDFRGLGFLDNDVAVVTGGSSGIGRAAALSLARSGLHVAILDIDEAGAMQTRADIELMGGAASVIRIDVSDVDSIKAAFREVNELGPCKYLFNNAGPASQSDAPIMESVDVAIGSMVNVAEEWISTCRSTAESVVFTSSVVGNWLAGSGLVQSFYPIAKAGIAWYGKHLAVREAGTLRSNVVAPSFTLTPRTEPWLSMPGYQAQIQRNPMKRPALPHEIANVACFLLSPAASFVNGTITPVDGGLVIAS</sequence>
<dbReference type="Gene3D" id="3.40.50.720">
    <property type="entry name" value="NAD(P)-binding Rossmann-like Domain"/>
    <property type="match status" value="1"/>
</dbReference>
<dbReference type="PANTHER" id="PTHR42760:SF78">
    <property type="entry name" value="3-OXOACYL-[ACYL-CARRIER-PROTEIN] REDUCTASE [NADH]"/>
    <property type="match status" value="1"/>
</dbReference>
<gene>
    <name evidence="2" type="ORF">NQV15_03895</name>
</gene>
<dbReference type="PRINTS" id="PR00081">
    <property type="entry name" value="GDHRDH"/>
</dbReference>
<organism evidence="2 3">
    <name type="scientific">Aeromicrobium wangtongii</name>
    <dbReference type="NCBI Taxonomy" id="2969247"/>
    <lineage>
        <taxon>Bacteria</taxon>
        <taxon>Bacillati</taxon>
        <taxon>Actinomycetota</taxon>
        <taxon>Actinomycetes</taxon>
        <taxon>Propionibacteriales</taxon>
        <taxon>Nocardioidaceae</taxon>
        <taxon>Aeromicrobium</taxon>
    </lineage>
</organism>
<evidence type="ECO:0000313" key="2">
    <source>
        <dbReference type="EMBL" id="UUP14466.1"/>
    </source>
</evidence>
<dbReference type="Proteomes" id="UP001316184">
    <property type="component" value="Chromosome"/>
</dbReference>
<name>A0ABY5MBI8_9ACTN</name>
<reference evidence="2 3" key="1">
    <citation type="submission" date="2022-08" db="EMBL/GenBank/DDBJ databases">
        <title>novel species in genus Aeromicrobium.</title>
        <authorList>
            <person name="Ye L."/>
        </authorList>
    </citation>
    <scope>NUCLEOTIDE SEQUENCE [LARGE SCALE GENOMIC DNA]</scope>
    <source>
        <strain evidence="3">zg-Y1379</strain>
    </source>
</reference>